<name>A0A1X7MR05_9HYPH</name>
<dbReference type="InterPro" id="IPR039570">
    <property type="entry name" value="AmiC_PBP1"/>
</dbReference>
<dbReference type="RefSeq" id="WP_085462654.1">
    <property type="nucleotide sequence ID" value="NZ_FXBL01000003.1"/>
</dbReference>
<keyword evidence="2" id="KW-1185">Reference proteome</keyword>
<dbReference type="Pfam" id="PF13433">
    <property type="entry name" value="Peripla_BP_5"/>
    <property type="match status" value="1"/>
</dbReference>
<accession>A0A1X7MR05</accession>
<dbReference type="GO" id="GO:0033218">
    <property type="term" value="F:amide binding"/>
    <property type="evidence" value="ECO:0007669"/>
    <property type="project" value="InterPro"/>
</dbReference>
<dbReference type="EMBL" id="FXBL01000003">
    <property type="protein sequence ID" value="SMH26768.1"/>
    <property type="molecule type" value="Genomic_DNA"/>
</dbReference>
<dbReference type="InterPro" id="IPR028082">
    <property type="entry name" value="Peripla_BP_I"/>
</dbReference>
<reference evidence="1 2" key="1">
    <citation type="submission" date="2017-04" db="EMBL/GenBank/DDBJ databases">
        <authorList>
            <person name="Afonso C.L."/>
            <person name="Miller P.J."/>
            <person name="Scott M.A."/>
            <person name="Spackman E."/>
            <person name="Goraichik I."/>
            <person name="Dimitrov K.M."/>
            <person name="Suarez D.L."/>
            <person name="Swayne D.E."/>
        </authorList>
    </citation>
    <scope>NUCLEOTIDE SEQUENCE [LARGE SCALE GENOMIC DNA]</scope>
    <source>
        <strain evidence="1 2">B5P</strain>
    </source>
</reference>
<organism evidence="1 2">
    <name type="scientific">Mesorhizobium australicum</name>
    <dbReference type="NCBI Taxonomy" id="536018"/>
    <lineage>
        <taxon>Bacteria</taxon>
        <taxon>Pseudomonadati</taxon>
        <taxon>Pseudomonadota</taxon>
        <taxon>Alphaproteobacteria</taxon>
        <taxon>Hyphomicrobiales</taxon>
        <taxon>Phyllobacteriaceae</taxon>
        <taxon>Mesorhizobium</taxon>
    </lineage>
</organism>
<proteinExistence type="predicted"/>
<gene>
    <name evidence="1" type="ORF">SAMN02982922_0443</name>
</gene>
<dbReference type="PANTHER" id="PTHR47628:SF1">
    <property type="entry name" value="ALIPHATIC AMIDASE EXPRESSION-REGULATING PROTEIN"/>
    <property type="match status" value="1"/>
</dbReference>
<dbReference type="Proteomes" id="UP000193083">
    <property type="component" value="Unassembled WGS sequence"/>
</dbReference>
<evidence type="ECO:0000313" key="2">
    <source>
        <dbReference type="Proteomes" id="UP000193083"/>
    </source>
</evidence>
<dbReference type="Gene3D" id="3.40.50.2300">
    <property type="match status" value="2"/>
</dbReference>
<dbReference type="AlphaFoldDB" id="A0A1X7MR05"/>
<sequence>MSGIGELQESYRSEGTWPVGVLYSRSGITAIAETSQLQGTLLAVSEINAAGGVLGKPISPLILDPASDPQRYTQLASSLLMDRGVTNIFGCSASYSRKAVVPAVERRGGLLWYSIGYEGFEYSSNVIYTGPAPNQLHLPLAEYLFPRYGRKLMCVGTDYLFPRESNRIMRDLLSEIGGSIVGEYYLPFGAQRDAFVAVVKEARSLGADVIFSTVVGPGIAALYDAYAAENLDPAVMPIASLTTNEAHLQEMWFEPRPGHIVSAPYFETVQSPRNSSFVANYHQRFGAKRPADACAEAAYFTVLLFARALERAGTLDPERLRTEVLGLEISAPQGVVMVDPDNSHTYLWPRIGMTEAGRQFGVVAEFKRAMKPDPYLVNYVGLGRIDRDHGYEEIDNVR</sequence>
<dbReference type="PANTHER" id="PTHR47628">
    <property type="match status" value="1"/>
</dbReference>
<protein>
    <submittedName>
        <fullName evidence="1">Amino acid/amide ABC transporter substrate-binding protein, HAAT family</fullName>
    </submittedName>
</protein>
<dbReference type="SUPFAM" id="SSF53822">
    <property type="entry name" value="Periplasmic binding protein-like I"/>
    <property type="match status" value="1"/>
</dbReference>
<dbReference type="OrthoDB" id="9803275at2"/>
<evidence type="ECO:0000313" key="1">
    <source>
        <dbReference type="EMBL" id="SMH26768.1"/>
    </source>
</evidence>
<dbReference type="CDD" id="cd06357">
    <property type="entry name" value="PBP1_AmiC"/>
    <property type="match status" value="1"/>
</dbReference>